<protein>
    <submittedName>
        <fullName evidence="3">Uncharacterized protein</fullName>
    </submittedName>
</protein>
<dbReference type="OMA" id="WENTDHE"/>
<keyword evidence="2" id="KW-0732">Signal</keyword>
<reference evidence="3 4" key="1">
    <citation type="submission" date="2015-12" db="EMBL/GenBank/DDBJ databases">
        <title>The genome of Folsomia candida.</title>
        <authorList>
            <person name="Faddeeva A."/>
            <person name="Derks M.F."/>
            <person name="Anvar Y."/>
            <person name="Smit S."/>
            <person name="Van Straalen N."/>
            <person name="Roelofs D."/>
        </authorList>
    </citation>
    <scope>NUCLEOTIDE SEQUENCE [LARGE SCALE GENOMIC DNA]</scope>
    <source>
        <strain evidence="3 4">VU population</strain>
        <tissue evidence="3">Whole body</tissue>
    </source>
</reference>
<dbReference type="Proteomes" id="UP000198287">
    <property type="component" value="Unassembled WGS sequence"/>
</dbReference>
<comment type="caution">
    <text evidence="3">The sequence shown here is derived from an EMBL/GenBank/DDBJ whole genome shotgun (WGS) entry which is preliminary data.</text>
</comment>
<feature type="compositionally biased region" description="Polar residues" evidence="1">
    <location>
        <begin position="247"/>
        <end position="278"/>
    </location>
</feature>
<sequence length="627" mass="71462">MRSFEHILQLINLRLVSLLIVLVLCTQTSCEPGYLKFCGDEEKASVYSTSCSKGLWLNAPVNPGCVCATGVWALSDGLCDKMTAVIVGHHHCFHVGFDVRAVKFIGNPLDPFEPSIYTASSGFDAIHQVPETGLSETIRSDRSYVIGINPNRPVERSDHTVCIQASEESKWKPVHVYANPSRSSNKWHFGTRAKCGDPSDYSYHIGFGEMLRGSKVLAKELIGRDCQEKCPDSEPTTFRLGRAMKKNQGNKSQEATDISPSSRSTQDIIVPMNSTVDDNSGHDELPRPVHTNLAREPPQPKTGQEIAYEKEQARAQILIDLDDYHREINEQTLRMMHAQISPILLNVPGNEVGTREYAYFQKGRLVVEKLYPSEFVPENLMRGLMRMFKQLLWENTDHERPHSQGADDAQFDRIMNILDNCTGNITQMDRFVFYNYTGSFNFTGKNETDSDWPKPEQCPEPLVMIAHYQCSKSFNDTTASDFARFFHQMELFFNDKIVKRWYDPINVNNTLRILELIFPTYDLKKFAFGIDICLFAAQQYTDYGWNSKWIQRPKIPFTANELSQDIYYIPGLGRPISTNDYAPKIQRKKRDVSMMMLDGKANCMNKNLDPVQKFAYVPRPGCILEKS</sequence>
<evidence type="ECO:0000313" key="4">
    <source>
        <dbReference type="Proteomes" id="UP000198287"/>
    </source>
</evidence>
<organism evidence="3 4">
    <name type="scientific">Folsomia candida</name>
    <name type="common">Springtail</name>
    <dbReference type="NCBI Taxonomy" id="158441"/>
    <lineage>
        <taxon>Eukaryota</taxon>
        <taxon>Metazoa</taxon>
        <taxon>Ecdysozoa</taxon>
        <taxon>Arthropoda</taxon>
        <taxon>Hexapoda</taxon>
        <taxon>Collembola</taxon>
        <taxon>Entomobryomorpha</taxon>
        <taxon>Isotomoidea</taxon>
        <taxon>Isotomidae</taxon>
        <taxon>Proisotominae</taxon>
        <taxon>Folsomia</taxon>
    </lineage>
</organism>
<feature type="signal peptide" evidence="2">
    <location>
        <begin position="1"/>
        <end position="30"/>
    </location>
</feature>
<accession>A0A226E147</accession>
<feature type="region of interest" description="Disordered" evidence="1">
    <location>
        <begin position="227"/>
        <end position="301"/>
    </location>
</feature>
<keyword evidence="4" id="KW-1185">Reference proteome</keyword>
<gene>
    <name evidence="3" type="ORF">Fcan01_13017</name>
</gene>
<evidence type="ECO:0000256" key="1">
    <source>
        <dbReference type="SAM" id="MobiDB-lite"/>
    </source>
</evidence>
<name>A0A226E147_FOLCA</name>
<dbReference type="EMBL" id="LNIX01000007">
    <property type="protein sequence ID" value="OXA51452.1"/>
    <property type="molecule type" value="Genomic_DNA"/>
</dbReference>
<evidence type="ECO:0000256" key="2">
    <source>
        <dbReference type="SAM" id="SignalP"/>
    </source>
</evidence>
<feature type="chain" id="PRO_5013008315" evidence="2">
    <location>
        <begin position="31"/>
        <end position="627"/>
    </location>
</feature>
<proteinExistence type="predicted"/>
<dbReference type="OrthoDB" id="8288735at2759"/>
<dbReference type="AlphaFoldDB" id="A0A226E147"/>
<evidence type="ECO:0000313" key="3">
    <source>
        <dbReference type="EMBL" id="OXA51452.1"/>
    </source>
</evidence>